<dbReference type="AlphaFoldDB" id="A0AA38TC80"/>
<feature type="region of interest" description="Disordered" evidence="1">
    <location>
        <begin position="70"/>
        <end position="100"/>
    </location>
</feature>
<dbReference type="Proteomes" id="UP001172457">
    <property type="component" value="Chromosome 3"/>
</dbReference>
<keyword evidence="3" id="KW-1185">Reference proteome</keyword>
<evidence type="ECO:0000313" key="2">
    <source>
        <dbReference type="EMBL" id="KAJ9558284.1"/>
    </source>
</evidence>
<comment type="caution">
    <text evidence="2">The sequence shown here is derived from an EMBL/GenBank/DDBJ whole genome shotgun (WGS) entry which is preliminary data.</text>
</comment>
<dbReference type="EMBL" id="JARYMX010000003">
    <property type="protein sequence ID" value="KAJ9558284.1"/>
    <property type="molecule type" value="Genomic_DNA"/>
</dbReference>
<organism evidence="2 3">
    <name type="scientific">Centaurea solstitialis</name>
    <name type="common">yellow star-thistle</name>
    <dbReference type="NCBI Taxonomy" id="347529"/>
    <lineage>
        <taxon>Eukaryota</taxon>
        <taxon>Viridiplantae</taxon>
        <taxon>Streptophyta</taxon>
        <taxon>Embryophyta</taxon>
        <taxon>Tracheophyta</taxon>
        <taxon>Spermatophyta</taxon>
        <taxon>Magnoliopsida</taxon>
        <taxon>eudicotyledons</taxon>
        <taxon>Gunneridae</taxon>
        <taxon>Pentapetalae</taxon>
        <taxon>asterids</taxon>
        <taxon>campanulids</taxon>
        <taxon>Asterales</taxon>
        <taxon>Asteraceae</taxon>
        <taxon>Carduoideae</taxon>
        <taxon>Cardueae</taxon>
        <taxon>Centaureinae</taxon>
        <taxon>Centaurea</taxon>
    </lineage>
</organism>
<protein>
    <submittedName>
        <fullName evidence="2">Uncharacterized protein</fullName>
    </submittedName>
</protein>
<reference evidence="2" key="1">
    <citation type="submission" date="2023-03" db="EMBL/GenBank/DDBJ databases">
        <title>Chromosome-scale reference genome and RAD-based genetic map of yellow starthistle (Centaurea solstitialis) reveal putative structural variation and QTLs associated with invader traits.</title>
        <authorList>
            <person name="Reatini B."/>
            <person name="Cang F.A."/>
            <person name="Jiang Q."/>
            <person name="Mckibben M.T.W."/>
            <person name="Barker M.S."/>
            <person name="Rieseberg L.H."/>
            <person name="Dlugosch K.M."/>
        </authorList>
    </citation>
    <scope>NUCLEOTIDE SEQUENCE</scope>
    <source>
        <strain evidence="2">CAN-66</strain>
        <tissue evidence="2">Leaf</tissue>
    </source>
</reference>
<sequence>MSRSRQKSYVDRRRSYLEFQVGEGLNYVERPVAVLEQKMKSYEKNHVLGRIWNLPPPRVSACAARSEAKGARASARAVRSEAKGARASARAARSEAKGAV</sequence>
<name>A0AA38TC80_9ASTR</name>
<accession>A0AA38TC80</accession>
<gene>
    <name evidence="2" type="ORF">OSB04_012898</name>
</gene>
<proteinExistence type="predicted"/>
<evidence type="ECO:0000313" key="3">
    <source>
        <dbReference type="Proteomes" id="UP001172457"/>
    </source>
</evidence>
<evidence type="ECO:0000256" key="1">
    <source>
        <dbReference type="SAM" id="MobiDB-lite"/>
    </source>
</evidence>